<evidence type="ECO:0000256" key="2">
    <source>
        <dbReference type="ARBA" id="ARBA00008842"/>
    </source>
</evidence>
<dbReference type="GO" id="GO:0015031">
    <property type="term" value="P:protein transport"/>
    <property type="evidence" value="ECO:0007669"/>
    <property type="project" value="UniProtKB-KW"/>
</dbReference>
<evidence type="ECO:0000256" key="3">
    <source>
        <dbReference type="ARBA" id="ARBA00010077"/>
    </source>
</evidence>
<dbReference type="Pfam" id="PF01237">
    <property type="entry name" value="Oxysterol_BP"/>
    <property type="match status" value="1"/>
</dbReference>
<keyword evidence="8" id="KW-0597">Phosphoprotein</keyword>
<dbReference type="FunFam" id="2.30.29.30:FF:000089">
    <property type="entry name" value="Oxysterol-binding protein"/>
    <property type="match status" value="1"/>
</dbReference>
<dbReference type="PROSITE" id="PS50003">
    <property type="entry name" value="PH_DOMAIN"/>
    <property type="match status" value="1"/>
</dbReference>
<feature type="compositionally biased region" description="Basic and acidic residues" evidence="17">
    <location>
        <begin position="1125"/>
        <end position="1142"/>
    </location>
</feature>
<dbReference type="OrthoDB" id="14833at2759"/>
<evidence type="ECO:0000256" key="9">
    <source>
        <dbReference type="ARBA" id="ARBA00022927"/>
    </source>
</evidence>
<feature type="region of interest" description="Disordered" evidence="17">
    <location>
        <begin position="1122"/>
        <end position="1142"/>
    </location>
</feature>
<evidence type="ECO:0000256" key="12">
    <source>
        <dbReference type="ARBA" id="ARBA00023242"/>
    </source>
</evidence>
<feature type="domain" description="PH" evidence="18">
    <location>
        <begin position="77"/>
        <end position="174"/>
    </location>
</feature>
<sequence>MACPDDSKSISDDSKAEIQFLLIFELPDRGNINMGKRMEMEPRRSQAPDWPARRSRPCVCEWGQDFRLHSWEENMATSMMEGPLSKWTNVMQGWQYRWFVLDDNAGLLSYYTSKEKMMRGVRRGCVRLKAAVLGIDEEDDATFTITVDGKMFHFQARDPDEKDRWVRALEDTILRHAQLNRRWDPRKPIPTQEDFEKKLVEADGYLQLLISQARKFEDKVEDLSDSAEREAAVVIKERTCNASYPVNGVYTPMPGSIPDLTNFPNLSDDGDKKSMGGLAAMMLEEVTTGIEEGEEGVECPESLPLSIISIPPTSYSSSEDEDFFDAEQSPIASHGNTMSVKEATVFPEGTLASSSKDNPLDSLDYDVGSVEQHGSVIMHLLGQVKIGMDLTKVVLPTFILERRSLLEMYADFFAHPDYFTKIVELETPKDRLVAVLRWYLSAFHAGRKGEIAKKPYNPILGEIFRCYWNIPGTENEVSKEGDVVADGPFPGATQNQLSFVAEQVSHHPPDSFGISFYHCLAICPVSAMYAEHLEKRIAFNAHIWTKSKFLGLSIGVHNIGQGCVSLLDHQEEYIITFPNGYGRSILTVPWIELGGSCTITCAKTGYYANVEFLTKPFYGGKKHRIGAEAFSPNDKRPFLSIMGEWNGTMMAKVHAAHNHIVALCQQKQEVFFDTHTTPPVKKTVQPIKNQEGYESRRLWKDVTAGLKLGNIQRATAAKQFLEQRQRNEAKQRLEQGIQWETKMFHLVGENWIYDHPLQKLPSDLKIMSTVEELLERLNAGDEEIHSTAVEKPLDLEYDLGNISATDPNPLDLKSYKENREKYLLELGRDNTQLLVNRFFSLPREEVDGVRTVKLPEGTTRIPREKPIPKPKPLTKWQRYAKEKGIQKRKKTKLVWDEELKQWVPRFGYKKVKAEKTKNWVMEVPDGKDPMEDQFAKQAEAKRERIAKNEVQRLRNIARATKGKSPSLGITPLPSEAFSQNRKRIHIRPKEELDKAIGAASKANIGMGRFTKTLPEEKSVKTGKKQHFQPLMGNLKKEKKKSLEILNHIVAKKPKIDEEKAISRLNVQEEQFSSREEKPWKNKKGKGGKMGKGKGRKMGKGKKMGKAGKMGKGLLMSVVRALSTTESHDQRDQEKTKLEKEFKESETRLKQMIAHKWEDVSATMESFSGVSSRVGGSLEHVREIKDALRQCRELLSGRKEKLKTLWLEGIEMRNIIILLEEVEKVRNVPHEVEAYLMKKDYLEATKRLSSAQAMLNNSLKDIEGLKELRQELQSKQQTLQSALLADMRQRVYIQATDAVFARRLEECGSVRKSGRKGKKVQNLSFMETINRAQQQKLKQALAQTQAETISALISMVECFGLLGNLHETINAMTLGYQEKIPGSLQCQWSQERTLAWSHQHDSSTEWVKRLKNLSMKESSGLMALDIIIRRIGSLCWKAMKAEMQTELLTILQRASQQVLGHPRPNRHPLVDLLETLFEIFLRIVQLHQVIIEALDSIGDRQDVKSQSYSLDDVWSRIQAVTQLLLADYLDTQKIIGHQMLKGSPSTAISASQPASSQIGAPYPDLKLFFARKKPPPQTFYGSLFSFEHSTSALHMLAIQEEQKAMSSGKTARNAQPLHISNGLDPHKTLVCHPSPRNIVPCFQILMNLISIINQDTNLPSSMPCTLHVFLVDYLSDKFVGKTQLEIEASIDAAIKSSDAWKADVSSDMAKSLGLQRPILKSTLEVLEGVKELVTLMQSIPIYAEEFLTILKKTIFTYKETCHSAYRGIVQPDSEDKRIISATKARDQDIADFLKLVTSSDCEAHRSLPHWASIKEEDKAVKVSARDLQAQNHKEAEILIGYLADATIPAHEILSDPLQLKSLAQLNESMEWFYKSVKELVFKLCPKPNKKQQQQQQQLSPWQHGEAETTGRPSPTMRTPSPKPSPRKDRQLTSTPKKDQRRDERKEVIRNHLYKASASLNKSNPVQASGLVGSSLKSTGGSVGIPKEIEQSILDLLTPAYDFQYMADVCLFVLHLEVRVHVFYYLMPLAQSGTWAPTSDRQDVDPEILRLNKDIYSLQDALAPTLQQQKLQYVFDGLGHLMSSVLINCLRHIRRINENGVKRMCRNIFALQQNLTSIMHTREVALDQARQYYELLYYTPTDILNGILEKGAQFSETEYLNVLTLIHQSKLPGCEDEAHLRRYKERLSDILGDLGVTV</sequence>
<comment type="similarity">
    <text evidence="4 15">Belongs to the SEC8 family.</text>
</comment>
<dbReference type="GO" id="GO:0000145">
    <property type="term" value="C:exocyst"/>
    <property type="evidence" value="ECO:0007669"/>
    <property type="project" value="UniProtKB-UniRule"/>
</dbReference>
<keyword evidence="11" id="KW-0446">Lipid-binding</keyword>
<dbReference type="Gene3D" id="3.30.70.3490">
    <property type="match status" value="1"/>
</dbReference>
<dbReference type="Gene3D" id="2.30.29.30">
    <property type="entry name" value="Pleckstrin-homology domain (PH domain)/Phosphotyrosine-binding domain (PTB)"/>
    <property type="match status" value="1"/>
</dbReference>
<evidence type="ECO:0000256" key="17">
    <source>
        <dbReference type="SAM" id="MobiDB-lite"/>
    </source>
</evidence>
<comment type="function">
    <text evidence="15">Component of the exocyst complex involved in the docking of exocytic vesicles with fusion sites on the plasma membrane.</text>
</comment>
<dbReference type="Pfam" id="PF00169">
    <property type="entry name" value="PH"/>
    <property type="match status" value="1"/>
</dbReference>
<comment type="subcellular location">
    <subcellularLocation>
        <location evidence="1">Nucleus</location>
    </subcellularLocation>
</comment>
<dbReference type="EMBL" id="CAJPEV010000886">
    <property type="protein sequence ID" value="CAG0889302.1"/>
    <property type="molecule type" value="Genomic_DNA"/>
</dbReference>
<dbReference type="EMBL" id="LR900403">
    <property type="protein sequence ID" value="CAD7245558.1"/>
    <property type="molecule type" value="Genomic_DNA"/>
</dbReference>
<dbReference type="Gene3D" id="1.10.287.2720">
    <property type="match status" value="1"/>
</dbReference>
<dbReference type="Pfam" id="PF20652">
    <property type="entry name" value="Sec8_C"/>
    <property type="match status" value="1"/>
</dbReference>
<dbReference type="GO" id="GO:0006612">
    <property type="term" value="P:protein targeting to membrane"/>
    <property type="evidence" value="ECO:0007669"/>
    <property type="project" value="UniProtKB-UniRule"/>
</dbReference>
<dbReference type="InterPro" id="IPR007023">
    <property type="entry name" value="Ribosom_reg"/>
</dbReference>
<feature type="region of interest" description="Disordered" evidence="17">
    <location>
        <begin position="1886"/>
        <end position="1944"/>
    </location>
</feature>
<dbReference type="GO" id="GO:0005634">
    <property type="term" value="C:nucleus"/>
    <property type="evidence" value="ECO:0007669"/>
    <property type="project" value="UniProtKB-SubCell"/>
</dbReference>
<keyword evidence="9 15" id="KW-0653">Protein transport</keyword>
<evidence type="ECO:0000256" key="13">
    <source>
        <dbReference type="ARBA" id="ARBA00050284"/>
    </source>
</evidence>
<evidence type="ECO:0000256" key="11">
    <source>
        <dbReference type="ARBA" id="ARBA00023121"/>
    </source>
</evidence>
<keyword evidence="6 15" id="KW-0268">Exocytosis</keyword>
<dbReference type="GO" id="GO:0006893">
    <property type="term" value="P:Golgi to plasma membrane transport"/>
    <property type="evidence" value="ECO:0007669"/>
    <property type="project" value="TreeGrafter"/>
</dbReference>
<keyword evidence="7" id="KW-0690">Ribosome biogenesis</keyword>
<evidence type="ECO:0000256" key="15">
    <source>
        <dbReference type="RuleBase" id="RU367079"/>
    </source>
</evidence>
<dbReference type="InterPro" id="IPR011993">
    <property type="entry name" value="PH-like_dom_sf"/>
</dbReference>
<dbReference type="SUPFAM" id="SSF144000">
    <property type="entry name" value="Oxysterol-binding protein-like"/>
    <property type="match status" value="1"/>
</dbReference>
<dbReference type="InterPro" id="IPR007191">
    <property type="entry name" value="Sec8_exocyst_N"/>
</dbReference>
<dbReference type="SMART" id="SM00233">
    <property type="entry name" value="PH"/>
    <property type="match status" value="1"/>
</dbReference>
<keyword evidence="10" id="KW-0445">Lipid transport</keyword>
<evidence type="ECO:0000256" key="7">
    <source>
        <dbReference type="ARBA" id="ARBA00022517"/>
    </source>
</evidence>
<feature type="coiled-coil region" evidence="16">
    <location>
        <begin position="1254"/>
        <end position="1284"/>
    </location>
</feature>
<reference evidence="19" key="1">
    <citation type="submission" date="2020-11" db="EMBL/GenBank/DDBJ databases">
        <authorList>
            <person name="Tran Van P."/>
        </authorList>
    </citation>
    <scope>NUCLEOTIDE SEQUENCE</scope>
</reference>
<feature type="compositionally biased region" description="Basic and acidic residues" evidence="17">
    <location>
        <begin position="1924"/>
        <end position="1944"/>
    </location>
</feature>
<evidence type="ECO:0000256" key="6">
    <source>
        <dbReference type="ARBA" id="ARBA00022483"/>
    </source>
</evidence>
<dbReference type="FunFam" id="1.10.287.2720:FF:000001">
    <property type="entry name" value="Oxysterol-binding OBPalpha"/>
    <property type="match status" value="1"/>
</dbReference>
<comment type="similarity">
    <text evidence="2">Belongs to the OSBP family.</text>
</comment>
<dbReference type="Gene3D" id="2.40.160.120">
    <property type="match status" value="1"/>
</dbReference>
<keyword evidence="5 15" id="KW-0813">Transport</keyword>
<comment type="catalytic activity">
    <reaction evidence="13">
        <text>a 1,2-diacyl-sn-glycero-3-phospho-(1D-myo-inositol 4-phosphate)(out) + a 1,2-diacyl-sn-glycero-3-phospho-L-serine(in) = a 1,2-diacyl-sn-glycero-3-phospho-(1D-myo-inositol 4-phosphate)(in) + a 1,2-diacyl-sn-glycero-3-phospho-L-serine(out)</text>
        <dbReference type="Rhea" id="RHEA:81667"/>
        <dbReference type="ChEBI" id="CHEBI:57262"/>
        <dbReference type="ChEBI" id="CHEBI:58178"/>
    </reaction>
</comment>
<evidence type="ECO:0000256" key="1">
    <source>
        <dbReference type="ARBA" id="ARBA00004123"/>
    </source>
</evidence>
<comment type="function">
    <text evidence="14">Interacts with OSBPL11 to function as lipid transfer proteins. Together they form a heterodimer that localizes at the ER-trans-Golgi membrane contact sites, and exchanges phosphatidylserine (1,2-diacyl-sn-glycero-3-phospho-L-serine, PS) for phosphatidylinositol-4-phosphate (1,2-diacyl-sn-glycero-3-phospho-(1D-myo-inositol 4-phosphate), PI(4)P) between the two organelles, a step that is critical for sphingomyelin synthesis in the Golgi complex.</text>
</comment>
<feature type="region of interest" description="Disordered" evidence="17">
    <location>
        <begin position="1069"/>
        <end position="1107"/>
    </location>
</feature>
<dbReference type="PANTHER" id="PTHR14146">
    <property type="entry name" value="EXOCYST COMPLEX COMPONENT 4"/>
    <property type="match status" value="1"/>
</dbReference>
<dbReference type="FunFam" id="2.40.160.120:FF:000002">
    <property type="entry name" value="Oxysterol-binding protein"/>
    <property type="match status" value="1"/>
</dbReference>
<dbReference type="Proteomes" id="UP000677054">
    <property type="component" value="Unassembled WGS sequence"/>
</dbReference>
<protein>
    <recommendedName>
        <fullName evidence="15">Exocyst complex component Sec8</fullName>
    </recommendedName>
</protein>
<dbReference type="InterPro" id="IPR048630">
    <property type="entry name" value="Sec8_M"/>
</dbReference>
<dbReference type="InterPro" id="IPR000648">
    <property type="entry name" value="Oxysterol-bd"/>
</dbReference>
<dbReference type="GO" id="GO:0042254">
    <property type="term" value="P:ribosome biogenesis"/>
    <property type="evidence" value="ECO:0007669"/>
    <property type="project" value="UniProtKB-KW"/>
</dbReference>
<keyword evidence="12" id="KW-0539">Nucleus</keyword>
<accession>A0A7R8X7N2</accession>
<evidence type="ECO:0000259" key="18">
    <source>
        <dbReference type="PROSITE" id="PS50003"/>
    </source>
</evidence>
<dbReference type="GO" id="GO:0032584">
    <property type="term" value="C:growth cone membrane"/>
    <property type="evidence" value="ECO:0007669"/>
    <property type="project" value="TreeGrafter"/>
</dbReference>
<organism evidence="19">
    <name type="scientific">Darwinula stevensoni</name>
    <dbReference type="NCBI Taxonomy" id="69355"/>
    <lineage>
        <taxon>Eukaryota</taxon>
        <taxon>Metazoa</taxon>
        <taxon>Ecdysozoa</taxon>
        <taxon>Arthropoda</taxon>
        <taxon>Crustacea</taxon>
        <taxon>Oligostraca</taxon>
        <taxon>Ostracoda</taxon>
        <taxon>Podocopa</taxon>
        <taxon>Podocopida</taxon>
        <taxon>Darwinulocopina</taxon>
        <taxon>Darwinuloidea</taxon>
        <taxon>Darwinulidae</taxon>
        <taxon>Darwinula</taxon>
    </lineage>
</organism>
<dbReference type="FunFam" id="3.30.70.3490:FF:000001">
    <property type="entry name" value="Oxysterol-binding protein"/>
    <property type="match status" value="1"/>
</dbReference>
<dbReference type="GO" id="GO:0045202">
    <property type="term" value="C:synapse"/>
    <property type="evidence" value="ECO:0007669"/>
    <property type="project" value="TreeGrafter"/>
</dbReference>
<evidence type="ECO:0000256" key="10">
    <source>
        <dbReference type="ARBA" id="ARBA00023055"/>
    </source>
</evidence>
<gene>
    <name evidence="19" type="ORF">DSTB1V02_LOCUS5430</name>
</gene>
<evidence type="ECO:0000256" key="8">
    <source>
        <dbReference type="ARBA" id="ARBA00022553"/>
    </source>
</evidence>
<evidence type="ECO:0000256" key="16">
    <source>
        <dbReference type="SAM" id="Coils"/>
    </source>
</evidence>
<dbReference type="InterPro" id="IPR039682">
    <property type="entry name" value="Sec8/EXOC4"/>
</dbReference>
<keyword evidence="16" id="KW-0175">Coiled coil</keyword>
<comment type="similarity">
    <text evidence="3">Belongs to the RRS1 family.</text>
</comment>
<evidence type="ECO:0000313" key="20">
    <source>
        <dbReference type="Proteomes" id="UP000677054"/>
    </source>
</evidence>
<feature type="compositionally biased region" description="Basic residues" evidence="17">
    <location>
        <begin position="1080"/>
        <end position="1105"/>
    </location>
</feature>
<dbReference type="SUPFAM" id="SSF50729">
    <property type="entry name" value="PH domain-like"/>
    <property type="match status" value="1"/>
</dbReference>
<dbReference type="GO" id="GO:0006869">
    <property type="term" value="P:lipid transport"/>
    <property type="evidence" value="ECO:0007669"/>
    <property type="project" value="UniProtKB-KW"/>
</dbReference>
<dbReference type="Pfam" id="PF04939">
    <property type="entry name" value="RRS1"/>
    <property type="match status" value="1"/>
</dbReference>
<evidence type="ECO:0000256" key="14">
    <source>
        <dbReference type="ARBA" id="ARBA00055284"/>
    </source>
</evidence>
<evidence type="ECO:0000256" key="5">
    <source>
        <dbReference type="ARBA" id="ARBA00022448"/>
    </source>
</evidence>
<dbReference type="GO" id="GO:0008289">
    <property type="term" value="F:lipid binding"/>
    <property type="evidence" value="ECO:0007669"/>
    <property type="project" value="UniProtKB-KW"/>
</dbReference>
<dbReference type="GO" id="GO:0090522">
    <property type="term" value="P:vesicle tethering involved in exocytosis"/>
    <property type="evidence" value="ECO:0007669"/>
    <property type="project" value="UniProtKB-UniRule"/>
</dbReference>
<evidence type="ECO:0000313" key="19">
    <source>
        <dbReference type="EMBL" id="CAD7245558.1"/>
    </source>
</evidence>
<dbReference type="PANTHER" id="PTHR14146:SF0">
    <property type="entry name" value="EXOCYST COMPLEX COMPONENT 4"/>
    <property type="match status" value="1"/>
</dbReference>
<evidence type="ECO:0000256" key="4">
    <source>
        <dbReference type="ARBA" id="ARBA00010470"/>
    </source>
</evidence>
<keyword evidence="20" id="KW-1185">Reference proteome</keyword>
<dbReference type="InterPro" id="IPR037239">
    <property type="entry name" value="OSBP_sf"/>
</dbReference>
<dbReference type="InterPro" id="IPR001849">
    <property type="entry name" value="PH_domain"/>
</dbReference>
<proteinExistence type="inferred from homology"/>
<dbReference type="Pfam" id="PF04048">
    <property type="entry name" value="Sec8_N"/>
    <property type="match status" value="1"/>
</dbReference>
<dbReference type="CDD" id="cd13290">
    <property type="entry name" value="PH_ORP9"/>
    <property type="match status" value="1"/>
</dbReference>
<dbReference type="GO" id="GO:0007268">
    <property type="term" value="P:chemical synaptic transmission"/>
    <property type="evidence" value="ECO:0007669"/>
    <property type="project" value="TreeGrafter"/>
</dbReference>
<dbReference type="GO" id="GO:0006904">
    <property type="term" value="P:vesicle docking involved in exocytosis"/>
    <property type="evidence" value="ECO:0007669"/>
    <property type="project" value="InterPro"/>
</dbReference>
<name>A0A7R8X7N2_9CRUS</name>